<dbReference type="Pfam" id="PF07732">
    <property type="entry name" value="Cu-oxidase_3"/>
    <property type="match status" value="1"/>
</dbReference>
<dbReference type="CDD" id="cd04205">
    <property type="entry name" value="CuRO_2_LCC_like"/>
    <property type="match status" value="1"/>
</dbReference>
<reference evidence="5 6" key="1">
    <citation type="submission" date="2020-03" db="EMBL/GenBank/DDBJ databases">
        <title>Draft Genome Sequence of Cudoniella acicularis.</title>
        <authorList>
            <person name="Buettner E."/>
            <person name="Kellner H."/>
        </authorList>
    </citation>
    <scope>NUCLEOTIDE SEQUENCE [LARGE SCALE GENOMIC DNA]</scope>
    <source>
        <strain evidence="5 6">DSM 108380</strain>
    </source>
</reference>
<evidence type="ECO:0000256" key="1">
    <source>
        <dbReference type="ARBA" id="ARBA00010609"/>
    </source>
</evidence>
<dbReference type="SUPFAM" id="SSF51735">
    <property type="entry name" value="NAD(P)-binding Rossmann-fold domains"/>
    <property type="match status" value="2"/>
</dbReference>
<name>A0A8H4RMP6_9HELO</name>
<accession>A0A8H4RMP6</accession>
<organism evidence="5 6">
    <name type="scientific">Cudoniella acicularis</name>
    <dbReference type="NCBI Taxonomy" id="354080"/>
    <lineage>
        <taxon>Eukaryota</taxon>
        <taxon>Fungi</taxon>
        <taxon>Dikarya</taxon>
        <taxon>Ascomycota</taxon>
        <taxon>Pezizomycotina</taxon>
        <taxon>Leotiomycetes</taxon>
        <taxon>Helotiales</taxon>
        <taxon>Tricladiaceae</taxon>
        <taxon>Cudoniella</taxon>
    </lineage>
</organism>
<proteinExistence type="inferred from homology"/>
<comment type="caution">
    <text evidence="5">The sequence shown here is derived from an EMBL/GenBank/DDBJ whole genome shotgun (WGS) entry which is preliminary data.</text>
</comment>
<dbReference type="OrthoDB" id="2121828at2759"/>
<dbReference type="CDD" id="cd05233">
    <property type="entry name" value="SDR_c"/>
    <property type="match status" value="1"/>
</dbReference>
<dbReference type="GO" id="GO:0016491">
    <property type="term" value="F:oxidoreductase activity"/>
    <property type="evidence" value="ECO:0007669"/>
    <property type="project" value="UniProtKB-KW"/>
</dbReference>
<sequence length="942" mass="103926">MLTLKQEQMKWTAQFQIGESEAGTFWYHSHSHEQTGDGLYGGLVIHQLIETESEQNLHEYDDEILFMIGDWYHHHTNDLLKKYLHWSSAGAEPVPDSILVNGIGSFNCSKMTELGDLKCTAKEKPQLQFEKGKKHRFRVINVGLLAGLTIFIPGSKITATEIDGGNQIGASNMIDGVEAVGILYPGQRMDLIVEFGENILETNLIVTLDEENFVMRSLKLTASQSFPIFLGPSSDPVWDGSVSISEPETLISLDLATVSGPPLSPQTLSTTADETFVLYTNVIIVSTNMNMPMGRINRTSWRPQESPPQPLISLDRSVWDANQLVPWTGNSPKWVDIILNNMDTAGHPFHLHGFSFFVLATCSQTQTTIPQTYNPFTSTSSEPPCGPLNLVNPPKRDTVNVPPKGSFVSAGATAVILLGRTESTLLSTRSFLFSPPQNKGNTAVEYYIADVADHKEVGEAFRKVIGKWGKIDVLVNNAGYLCKGGPCELENLENYWRAFEVNVKGPLVTTLTFMKLTELENGEGKRAEKTVINITSLAAHMKYLKGAAVYSASKLAVAKVGEYFGREFGEVEDGKAVRVFNVMPGIVKTDMSTKSGYVAEVWDGIEEVWKLLELNGGKADSCLVDSSCKDVAFFGIEIMGIGVDDSFDYFDVLVLDLQVSCVTTQDHVTSHVGAEGSRGRGELVGLAISRSLTTEFGVVERTKVLCACAFSLRPQIARHAIKVNSRFIQIGKYEPITGIFVICIIDTDPHRFQNTATPRTLLPSQIDLYNKVVLLPRVIESNERIASTFPQGLVTVFVGGTSGVGEYTLKAFTKYTTKPRVYIVGRSQECADRIIKECKQLNSDGKFEFIKADVSLLKNVDNVCCQIKEKETAINILFETQGSMAFKSKTSEGLPLVAALITHLRMRFILNLLPLLQRANSLRRIVSVLAATTDEYHTPILT</sequence>
<dbReference type="Pfam" id="PF00394">
    <property type="entry name" value="Cu-oxidase"/>
    <property type="match status" value="1"/>
</dbReference>
<dbReference type="PRINTS" id="PR00081">
    <property type="entry name" value="GDHRDH"/>
</dbReference>
<dbReference type="InterPro" id="IPR036291">
    <property type="entry name" value="NAD(P)-bd_dom_sf"/>
</dbReference>
<evidence type="ECO:0000259" key="4">
    <source>
        <dbReference type="Pfam" id="PF07732"/>
    </source>
</evidence>
<dbReference type="InterPro" id="IPR008972">
    <property type="entry name" value="Cupredoxin"/>
</dbReference>
<dbReference type="InterPro" id="IPR052228">
    <property type="entry name" value="Sec_Metab_Biosynth_Oxidored"/>
</dbReference>
<dbReference type="Gene3D" id="2.60.40.420">
    <property type="entry name" value="Cupredoxins - blue copper proteins"/>
    <property type="match status" value="3"/>
</dbReference>
<protein>
    <submittedName>
        <fullName evidence="5">Uncharacterized protein</fullName>
    </submittedName>
</protein>
<evidence type="ECO:0000313" key="5">
    <source>
        <dbReference type="EMBL" id="KAF4631539.1"/>
    </source>
</evidence>
<dbReference type="PANTHER" id="PTHR47534:SF3">
    <property type="entry name" value="ALCOHOL DEHYDROGENASE-LIKE C-TERMINAL DOMAIN-CONTAINING PROTEIN"/>
    <property type="match status" value="1"/>
</dbReference>
<dbReference type="Proteomes" id="UP000566819">
    <property type="component" value="Unassembled WGS sequence"/>
</dbReference>
<keyword evidence="6" id="KW-1185">Reference proteome</keyword>
<dbReference type="InterPro" id="IPR001117">
    <property type="entry name" value="Cu-oxidase_2nd"/>
</dbReference>
<dbReference type="AlphaFoldDB" id="A0A8H4RMP6"/>
<dbReference type="InterPro" id="IPR011707">
    <property type="entry name" value="Cu-oxidase-like_N"/>
</dbReference>
<dbReference type="PANTHER" id="PTHR47534">
    <property type="entry name" value="YALI0E05731P"/>
    <property type="match status" value="1"/>
</dbReference>
<evidence type="ECO:0000256" key="2">
    <source>
        <dbReference type="ARBA" id="ARBA00023002"/>
    </source>
</evidence>
<dbReference type="Gene3D" id="3.40.50.720">
    <property type="entry name" value="NAD(P)-binding Rossmann-like Domain"/>
    <property type="match status" value="2"/>
</dbReference>
<feature type="domain" description="Plastocyanin-like" evidence="4">
    <location>
        <begin position="8"/>
        <end position="47"/>
    </location>
</feature>
<evidence type="ECO:0000313" key="6">
    <source>
        <dbReference type="Proteomes" id="UP000566819"/>
    </source>
</evidence>
<gene>
    <name evidence="5" type="ORF">G7Y89_g6597</name>
</gene>
<dbReference type="SUPFAM" id="SSF49503">
    <property type="entry name" value="Cupredoxins"/>
    <property type="match status" value="3"/>
</dbReference>
<dbReference type="InterPro" id="IPR002347">
    <property type="entry name" value="SDR_fam"/>
</dbReference>
<dbReference type="Pfam" id="PF00106">
    <property type="entry name" value="adh_short"/>
    <property type="match status" value="2"/>
</dbReference>
<evidence type="ECO:0000259" key="3">
    <source>
        <dbReference type="Pfam" id="PF00394"/>
    </source>
</evidence>
<dbReference type="EMBL" id="JAAMPI010000434">
    <property type="protein sequence ID" value="KAF4631539.1"/>
    <property type="molecule type" value="Genomic_DNA"/>
</dbReference>
<dbReference type="PRINTS" id="PR00080">
    <property type="entry name" value="SDRFAMILY"/>
</dbReference>
<comment type="similarity">
    <text evidence="1">Belongs to the multicopper oxidase family.</text>
</comment>
<feature type="domain" description="Plastocyanin-like" evidence="3">
    <location>
        <begin position="63"/>
        <end position="195"/>
    </location>
</feature>
<keyword evidence="2" id="KW-0560">Oxidoreductase</keyword>
<dbReference type="GO" id="GO:0005507">
    <property type="term" value="F:copper ion binding"/>
    <property type="evidence" value="ECO:0007669"/>
    <property type="project" value="InterPro"/>
</dbReference>